<organism evidence="3 4">
    <name type="scientific">Haloechinothrix aidingensis</name>
    <dbReference type="NCBI Taxonomy" id="2752311"/>
    <lineage>
        <taxon>Bacteria</taxon>
        <taxon>Bacillati</taxon>
        <taxon>Actinomycetota</taxon>
        <taxon>Actinomycetes</taxon>
        <taxon>Pseudonocardiales</taxon>
        <taxon>Pseudonocardiaceae</taxon>
        <taxon>Haloechinothrix</taxon>
    </lineage>
</organism>
<dbReference type="CDD" id="cd05829">
    <property type="entry name" value="Sortase_F"/>
    <property type="match status" value="1"/>
</dbReference>
<dbReference type="RefSeq" id="WP_180893839.1">
    <property type="nucleotide sequence ID" value="NZ_JACCKD010000005.1"/>
</dbReference>
<keyword evidence="1" id="KW-0378">Hydrolase</keyword>
<dbReference type="EMBL" id="JACCKD010000005">
    <property type="protein sequence ID" value="MBA0127032.1"/>
    <property type="molecule type" value="Genomic_DNA"/>
</dbReference>
<dbReference type="Gene3D" id="2.40.260.10">
    <property type="entry name" value="Sortase"/>
    <property type="match status" value="1"/>
</dbReference>
<evidence type="ECO:0000256" key="1">
    <source>
        <dbReference type="ARBA" id="ARBA00022801"/>
    </source>
</evidence>
<evidence type="ECO:0000256" key="2">
    <source>
        <dbReference type="SAM" id="MobiDB-lite"/>
    </source>
</evidence>
<reference evidence="3 4" key="1">
    <citation type="submission" date="2020-07" db="EMBL/GenBank/DDBJ databases">
        <title>Genome of Haloechinothrix sp.</title>
        <authorList>
            <person name="Tang S.-K."/>
            <person name="Yang L."/>
            <person name="Zhu W.-Y."/>
        </authorList>
    </citation>
    <scope>NUCLEOTIDE SEQUENCE [LARGE SCALE GENOMIC DNA]</scope>
    <source>
        <strain evidence="3 4">YIM 98757</strain>
    </source>
</reference>
<feature type="region of interest" description="Disordered" evidence="2">
    <location>
        <begin position="106"/>
        <end position="130"/>
    </location>
</feature>
<dbReference type="Proteomes" id="UP000582974">
    <property type="component" value="Unassembled WGS sequence"/>
</dbReference>
<sequence length="235" mass="24652">MSESTPTTGGHRRGRTAAAVALVLAVLGGIMIAVSVASQESPPPLPGDTAGSASQSRSSAPPEAPATGGAEPDIDGPVLEPSEPVALSIPAIDVRSPLLHLGLRDDRTLQVPPEEPDSKAGWFDRSPTPGEAGPSILLGHVDSAEHGPAVFFELTKLAEGDKVIVDRADGTTAVFRVDRTERYVKNEFPTHEVYGNIDHAGLRLITCGGEFDLDEGSYEDNIVTYATLESSHPTE</sequence>
<dbReference type="InterPro" id="IPR023365">
    <property type="entry name" value="Sortase_dom-sf"/>
</dbReference>
<name>A0A838ACP1_9PSEU</name>
<comment type="caution">
    <text evidence="3">The sequence shown here is derived from an EMBL/GenBank/DDBJ whole genome shotgun (WGS) entry which is preliminary data.</text>
</comment>
<dbReference type="SUPFAM" id="SSF63817">
    <property type="entry name" value="Sortase"/>
    <property type="match status" value="1"/>
</dbReference>
<feature type="region of interest" description="Disordered" evidence="2">
    <location>
        <begin position="38"/>
        <end position="81"/>
    </location>
</feature>
<evidence type="ECO:0000313" key="3">
    <source>
        <dbReference type="EMBL" id="MBA0127032.1"/>
    </source>
</evidence>
<dbReference type="GO" id="GO:0016787">
    <property type="term" value="F:hydrolase activity"/>
    <property type="evidence" value="ECO:0007669"/>
    <property type="project" value="UniProtKB-KW"/>
</dbReference>
<dbReference type="NCBIfam" id="NF033748">
    <property type="entry name" value="class_F_sortase"/>
    <property type="match status" value="1"/>
</dbReference>
<dbReference type="InterPro" id="IPR042001">
    <property type="entry name" value="Sortase_F"/>
</dbReference>
<gene>
    <name evidence="3" type="ORF">H0B56_15890</name>
</gene>
<dbReference type="InterPro" id="IPR005754">
    <property type="entry name" value="Sortase"/>
</dbReference>
<keyword evidence="4" id="KW-1185">Reference proteome</keyword>
<evidence type="ECO:0000313" key="4">
    <source>
        <dbReference type="Proteomes" id="UP000582974"/>
    </source>
</evidence>
<protein>
    <submittedName>
        <fullName evidence="3">Class F sortase</fullName>
    </submittedName>
</protein>
<dbReference type="AlphaFoldDB" id="A0A838ACP1"/>
<dbReference type="Pfam" id="PF04203">
    <property type="entry name" value="Sortase"/>
    <property type="match status" value="1"/>
</dbReference>
<proteinExistence type="predicted"/>
<accession>A0A838ACP1</accession>